<dbReference type="RefSeq" id="WP_079579054.1">
    <property type="nucleotide sequence ID" value="NZ_LT630287.1"/>
</dbReference>
<reference evidence="3" key="1">
    <citation type="submission" date="2016-11" db="EMBL/GenBank/DDBJ databases">
        <authorList>
            <person name="Papadimitriou K."/>
        </authorList>
    </citation>
    <scope>NUCLEOTIDE SEQUENCE [LARGE SCALE GENOMIC DNA]</scope>
    <source>
        <strain evidence="3">ACA-DC 1533</strain>
    </source>
</reference>
<gene>
    <name evidence="2" type="ORF">LAC1533_1121</name>
</gene>
<feature type="compositionally biased region" description="Polar residues" evidence="1">
    <location>
        <begin position="77"/>
        <end position="86"/>
    </location>
</feature>
<evidence type="ECO:0000256" key="1">
    <source>
        <dbReference type="SAM" id="MobiDB-lite"/>
    </source>
</evidence>
<dbReference type="EMBL" id="LT630287">
    <property type="protein sequence ID" value="SFV40541.1"/>
    <property type="molecule type" value="Genomic_DNA"/>
</dbReference>
<evidence type="ECO:0000313" key="2">
    <source>
        <dbReference type="EMBL" id="SFV40541.1"/>
    </source>
</evidence>
<feature type="region of interest" description="Disordered" evidence="1">
    <location>
        <begin position="75"/>
        <end position="94"/>
    </location>
</feature>
<proteinExistence type="predicted"/>
<dbReference type="GeneID" id="95349222"/>
<accession>A0A1K1KSV4</accession>
<dbReference type="AlphaFoldDB" id="A0A1K1KSV4"/>
<dbReference type="KEGG" id="laca:LAC1533_1121"/>
<sequence length="94" mass="10699">MELTEMFDRLLVCIGYCPNCFANGQRSKVYRPKADRGEWVGDKYFTHKGEHFSGTCSECGWNTKEGDPISIEEMAQMKQQAPTPQASDDENLPF</sequence>
<name>A0A1K1KSV4_9LACO</name>
<evidence type="ECO:0000313" key="3">
    <source>
        <dbReference type="Proteomes" id="UP000190935"/>
    </source>
</evidence>
<dbReference type="Proteomes" id="UP000190935">
    <property type="component" value="Chromosome I"/>
</dbReference>
<organism evidence="2 3">
    <name type="scientific">Ligilactobacillus acidipiscis</name>
    <dbReference type="NCBI Taxonomy" id="89059"/>
    <lineage>
        <taxon>Bacteria</taxon>
        <taxon>Bacillati</taxon>
        <taxon>Bacillota</taxon>
        <taxon>Bacilli</taxon>
        <taxon>Lactobacillales</taxon>
        <taxon>Lactobacillaceae</taxon>
        <taxon>Ligilactobacillus</taxon>
    </lineage>
</organism>
<protein>
    <submittedName>
        <fullName evidence="2">Uncharacterized protein</fullName>
    </submittedName>
</protein>